<dbReference type="AlphaFoldDB" id="A0A9D3S674"/>
<organism evidence="2 3">
    <name type="scientific">Anguilla anguilla</name>
    <name type="common">European freshwater eel</name>
    <name type="synonym">Muraena anguilla</name>
    <dbReference type="NCBI Taxonomy" id="7936"/>
    <lineage>
        <taxon>Eukaryota</taxon>
        <taxon>Metazoa</taxon>
        <taxon>Chordata</taxon>
        <taxon>Craniata</taxon>
        <taxon>Vertebrata</taxon>
        <taxon>Euteleostomi</taxon>
        <taxon>Actinopterygii</taxon>
        <taxon>Neopterygii</taxon>
        <taxon>Teleostei</taxon>
        <taxon>Anguilliformes</taxon>
        <taxon>Anguillidae</taxon>
        <taxon>Anguilla</taxon>
    </lineage>
</organism>
<dbReference type="Gene3D" id="2.20.160.10">
    <property type="entry name" value="titin domain like"/>
    <property type="match status" value="1"/>
</dbReference>
<dbReference type="GO" id="GO:0055008">
    <property type="term" value="P:cardiac muscle tissue morphogenesis"/>
    <property type="evidence" value="ECO:0007669"/>
    <property type="project" value="TreeGrafter"/>
</dbReference>
<dbReference type="EMBL" id="JAFIRN010000001">
    <property type="protein sequence ID" value="KAG5857084.1"/>
    <property type="molecule type" value="Genomic_DNA"/>
</dbReference>
<dbReference type="GO" id="GO:0008307">
    <property type="term" value="F:structural constituent of muscle"/>
    <property type="evidence" value="ECO:0007669"/>
    <property type="project" value="TreeGrafter"/>
</dbReference>
<evidence type="ECO:0000256" key="1">
    <source>
        <dbReference type="SAM" id="MobiDB-lite"/>
    </source>
</evidence>
<dbReference type="InterPro" id="IPR015667">
    <property type="entry name" value="Telethonin"/>
</dbReference>
<feature type="region of interest" description="Disordered" evidence="1">
    <location>
        <begin position="82"/>
        <end position="104"/>
    </location>
</feature>
<dbReference type="GO" id="GO:0048769">
    <property type="term" value="P:sarcomerogenesis"/>
    <property type="evidence" value="ECO:0007669"/>
    <property type="project" value="TreeGrafter"/>
</dbReference>
<evidence type="ECO:0000313" key="3">
    <source>
        <dbReference type="Proteomes" id="UP001044222"/>
    </source>
</evidence>
<dbReference type="Pfam" id="PF09470">
    <property type="entry name" value="Telethonin"/>
    <property type="match status" value="1"/>
</dbReference>
<sequence>MHCLSRKVSSYLVNAHCDVEEGNEEKREHYHCTWLDLVMETRPEQKTALLEEDSSRKETYEQKQEANFLVQRHPNQTIRLGRQGQKMAEHQLRFHRDASEDPVM</sequence>
<feature type="compositionally biased region" description="Basic and acidic residues" evidence="1">
    <location>
        <begin position="87"/>
        <end position="104"/>
    </location>
</feature>
<dbReference type="GO" id="GO:0070080">
    <property type="term" value="F:titin Z domain binding"/>
    <property type="evidence" value="ECO:0007669"/>
    <property type="project" value="TreeGrafter"/>
</dbReference>
<dbReference type="PANTHER" id="PTHR15143">
    <property type="entry name" value="TELETHONIN"/>
    <property type="match status" value="1"/>
</dbReference>
<dbReference type="GO" id="GO:0030240">
    <property type="term" value="P:skeletal muscle thin filament assembly"/>
    <property type="evidence" value="ECO:0007669"/>
    <property type="project" value="TreeGrafter"/>
</dbReference>
<name>A0A9D3S674_ANGAN</name>
<dbReference type="PANTHER" id="PTHR15143:SF0">
    <property type="entry name" value="TELETHONIN"/>
    <property type="match status" value="1"/>
</dbReference>
<dbReference type="GO" id="GO:0030674">
    <property type="term" value="F:protein-macromolecule adaptor activity"/>
    <property type="evidence" value="ECO:0007669"/>
    <property type="project" value="TreeGrafter"/>
</dbReference>
<accession>A0A9D3S674</accession>
<dbReference type="GO" id="GO:0035995">
    <property type="term" value="P:detection of muscle stretch"/>
    <property type="evidence" value="ECO:0007669"/>
    <property type="project" value="TreeGrafter"/>
</dbReference>
<gene>
    <name evidence="2" type="ORF">ANANG_G00014810</name>
</gene>
<dbReference type="GO" id="GO:0003009">
    <property type="term" value="P:skeletal muscle contraction"/>
    <property type="evidence" value="ECO:0007669"/>
    <property type="project" value="TreeGrafter"/>
</dbReference>
<dbReference type="GO" id="GO:0031432">
    <property type="term" value="F:titin binding"/>
    <property type="evidence" value="ECO:0007669"/>
    <property type="project" value="TreeGrafter"/>
</dbReference>
<dbReference type="GO" id="GO:0055003">
    <property type="term" value="P:cardiac myofibril assembly"/>
    <property type="evidence" value="ECO:0007669"/>
    <property type="project" value="TreeGrafter"/>
</dbReference>
<comment type="caution">
    <text evidence="2">The sequence shown here is derived from an EMBL/GenBank/DDBJ whole genome shotgun (WGS) entry which is preliminary data.</text>
</comment>
<dbReference type="GO" id="GO:0030018">
    <property type="term" value="C:Z disc"/>
    <property type="evidence" value="ECO:0007669"/>
    <property type="project" value="TreeGrafter"/>
</dbReference>
<dbReference type="InterPro" id="IPR023111">
    <property type="entry name" value="Titin-like_dom_sf"/>
</dbReference>
<keyword evidence="3" id="KW-1185">Reference proteome</keyword>
<protein>
    <submittedName>
        <fullName evidence="2">Uncharacterized protein</fullName>
    </submittedName>
</protein>
<evidence type="ECO:0000313" key="2">
    <source>
        <dbReference type="EMBL" id="KAG5857084.1"/>
    </source>
</evidence>
<reference evidence="2" key="1">
    <citation type="submission" date="2021-01" db="EMBL/GenBank/DDBJ databases">
        <title>A chromosome-scale assembly of European eel, Anguilla anguilla.</title>
        <authorList>
            <person name="Henkel C."/>
            <person name="Jong-Raadsen S.A."/>
            <person name="Dufour S."/>
            <person name="Weltzien F.-A."/>
            <person name="Palstra A.P."/>
            <person name="Pelster B."/>
            <person name="Spaink H.P."/>
            <person name="Van Den Thillart G.E."/>
            <person name="Jansen H."/>
            <person name="Zahm M."/>
            <person name="Klopp C."/>
            <person name="Cedric C."/>
            <person name="Louis A."/>
            <person name="Berthelot C."/>
            <person name="Parey E."/>
            <person name="Roest Crollius H."/>
            <person name="Montfort J."/>
            <person name="Robinson-Rechavi M."/>
            <person name="Bucao C."/>
            <person name="Bouchez O."/>
            <person name="Gislard M."/>
            <person name="Lluch J."/>
            <person name="Milhes M."/>
            <person name="Lampietro C."/>
            <person name="Lopez Roques C."/>
            <person name="Donnadieu C."/>
            <person name="Braasch I."/>
            <person name="Desvignes T."/>
            <person name="Postlethwait J."/>
            <person name="Bobe J."/>
            <person name="Guiguen Y."/>
            <person name="Dirks R."/>
        </authorList>
    </citation>
    <scope>NUCLEOTIDE SEQUENCE</scope>
    <source>
        <strain evidence="2">Tag_6206</strain>
        <tissue evidence="2">Liver</tissue>
    </source>
</reference>
<dbReference type="GO" id="GO:0060048">
    <property type="term" value="P:cardiac muscle contraction"/>
    <property type="evidence" value="ECO:0007669"/>
    <property type="project" value="TreeGrafter"/>
</dbReference>
<proteinExistence type="predicted"/>
<dbReference type="Proteomes" id="UP001044222">
    <property type="component" value="Unassembled WGS sequence"/>
</dbReference>
<dbReference type="GO" id="GO:0030241">
    <property type="term" value="P:skeletal muscle myosin thick filament assembly"/>
    <property type="evidence" value="ECO:0007669"/>
    <property type="project" value="TreeGrafter"/>
</dbReference>